<name>A0A9X2JNI8_9RHOB</name>
<organism evidence="1 2">
    <name type="scientific">Limimaricola litoreus</name>
    <dbReference type="NCBI Taxonomy" id="2955316"/>
    <lineage>
        <taxon>Bacteria</taxon>
        <taxon>Pseudomonadati</taxon>
        <taxon>Pseudomonadota</taxon>
        <taxon>Alphaproteobacteria</taxon>
        <taxon>Rhodobacterales</taxon>
        <taxon>Paracoccaceae</taxon>
        <taxon>Limimaricola</taxon>
    </lineage>
</organism>
<evidence type="ECO:0000313" key="2">
    <source>
        <dbReference type="Proteomes" id="UP001139477"/>
    </source>
</evidence>
<reference evidence="1" key="1">
    <citation type="submission" date="2022-06" db="EMBL/GenBank/DDBJ databases">
        <title>Limimaricola sediminis sp. nov., isolated from an intertidal sediment.</title>
        <authorList>
            <person name="Shao X."/>
        </authorList>
    </citation>
    <scope>NUCLEOTIDE SEQUENCE</scope>
    <source>
        <strain evidence="1">ASW11-118</strain>
    </source>
</reference>
<dbReference type="AlphaFoldDB" id="A0A9X2JNI8"/>
<proteinExistence type="predicted"/>
<keyword evidence="2" id="KW-1185">Reference proteome</keyword>
<dbReference type="RefSeq" id="WP_253332087.1">
    <property type="nucleotide sequence ID" value="NZ_JAMYXC010000155.1"/>
</dbReference>
<evidence type="ECO:0000313" key="1">
    <source>
        <dbReference type="EMBL" id="MCP1168897.1"/>
    </source>
</evidence>
<comment type="caution">
    <text evidence="1">The sequence shown here is derived from an EMBL/GenBank/DDBJ whole genome shotgun (WGS) entry which is preliminary data.</text>
</comment>
<protein>
    <submittedName>
        <fullName evidence="1">Uncharacterized protein</fullName>
    </submittedName>
</protein>
<sequence length="655" mass="72178">MITLADLITLGDTAAAADQPLISNWIQIRAGIYMFGRAAGGPDQVEIATFGDRFPSRFEDLPPDLCDLMPGAGPYGWSRTAILRLLAMLGHSDDPWEALRMMIREAGRHDIEYHWGGLKTPAVEAGLAPSDIRADWVWGLDAEQGLLTEEQLQRRKEREARRGIPNAKLAASRRMRLRRAVVLFDELHDIPAIAASGLLPPEPIGAPPRYNVQGRTYVDLPPTLARYQAALANPDGDGLPQVWRAMCASEWFDPKDDPSADDLLRPSIWAIIKSIPLSVTGYAGTTWHQYTTKARAALLPHATRPIPEHLPASYEAMIASKADRAAMQALWRLLCERGGAIMSASPDELIDLATWRDLWGTVPDGVTPATWRTYRSTARTILVRHTASQVDPFRAPIRAWANLRRGQAALAPIRQRAEDAKLRPIDITPEWLARQDLSAEQHAEIHAALREIYCAAAQTRYTGRAVDPADMAWQTLRTALQAQGLTTRELCRVATPATNDGLGPADLTPAWATATAAQMDHRTRAKFAIQLRNLDGLLGNPKLAPLIYAAPIGPLRDGRKHGKIEPPEAIMREMDAVTAAHGRAKSTCREALSLVRKVWTAAVQDQVKMETAAAKGGTKFETLEDLLAAAPILTIPQRHRRLAARYLRDLRACQA</sequence>
<gene>
    <name evidence="1" type="ORF">NHG85_10235</name>
</gene>
<dbReference type="EMBL" id="JAMYXC010000155">
    <property type="protein sequence ID" value="MCP1168897.1"/>
    <property type="molecule type" value="Genomic_DNA"/>
</dbReference>
<accession>A0A9X2JNI8</accession>
<dbReference type="Proteomes" id="UP001139477">
    <property type="component" value="Unassembled WGS sequence"/>
</dbReference>